<evidence type="ECO:0000256" key="1">
    <source>
        <dbReference type="ARBA" id="ARBA00008110"/>
    </source>
</evidence>
<feature type="chain" id="PRO_5037999478" evidence="7">
    <location>
        <begin position="26"/>
        <end position="273"/>
    </location>
</feature>
<feature type="domain" description="Mop" evidence="8">
    <location>
        <begin position="205"/>
        <end position="271"/>
    </location>
</feature>
<comment type="similarity">
    <text evidence="1 5">Belongs to the ModE family.</text>
</comment>
<dbReference type="PIRSF" id="PIRSF005763">
    <property type="entry name" value="Txn_reg_ModE"/>
    <property type="match status" value="1"/>
</dbReference>
<dbReference type="PANTHER" id="PTHR30432:SF1">
    <property type="entry name" value="DNA-BINDING TRANSCRIPTIONAL DUAL REGULATOR MODE"/>
    <property type="match status" value="1"/>
</dbReference>
<evidence type="ECO:0000256" key="6">
    <source>
        <dbReference type="PIRSR" id="PIRSR005763-1"/>
    </source>
</evidence>
<dbReference type="InterPro" id="IPR051815">
    <property type="entry name" value="Molybdate_resp_trans_reg"/>
</dbReference>
<dbReference type="InterPro" id="IPR000847">
    <property type="entry name" value="LysR_HTH_N"/>
</dbReference>
<proteinExistence type="inferred from homology"/>
<dbReference type="InterPro" id="IPR016462">
    <property type="entry name" value="ModE"/>
</dbReference>
<dbReference type="AlphaFoldDB" id="A0A969W9X0"/>
<dbReference type="InterPro" id="IPR008995">
    <property type="entry name" value="Mo/tungstate-bd_C_term_dom"/>
</dbReference>
<reference evidence="9" key="1">
    <citation type="submission" date="2020-03" db="EMBL/GenBank/DDBJ databases">
        <title>Solimonas marina sp. nov., isolated from deep seawater of the Pacific Ocean.</title>
        <authorList>
            <person name="Liu X."/>
            <person name="Lai Q."/>
            <person name="Sun F."/>
            <person name="Gai Y."/>
            <person name="Li G."/>
            <person name="Shao Z."/>
        </authorList>
    </citation>
    <scope>NUCLEOTIDE SEQUENCE</scope>
    <source>
        <strain evidence="9">C16B3</strain>
    </source>
</reference>
<dbReference type="PROSITE" id="PS51866">
    <property type="entry name" value="MOP"/>
    <property type="match status" value="2"/>
</dbReference>
<dbReference type="GO" id="GO:0030151">
    <property type="term" value="F:molybdenum ion binding"/>
    <property type="evidence" value="ECO:0007669"/>
    <property type="project" value="UniProtKB-UniRule"/>
</dbReference>
<name>A0A969W9X0_9GAMM</name>
<dbReference type="Pfam" id="PF00126">
    <property type="entry name" value="HTH_1"/>
    <property type="match status" value="1"/>
</dbReference>
<keyword evidence="7" id="KW-0732">Signal</keyword>
<feature type="region of interest" description="Required for dimer formation and molybdate binding" evidence="6">
    <location>
        <begin position="133"/>
        <end position="141"/>
    </location>
</feature>
<gene>
    <name evidence="9" type="ORF">G7Y82_14145</name>
</gene>
<dbReference type="InterPro" id="IPR036390">
    <property type="entry name" value="WH_DNA-bd_sf"/>
</dbReference>
<sequence length="273" mass="28047">MVGKRKPPALALRADLGLTSSSGLAASAARIALLEQVEQTGSITAAAKAVGLSYKAAWDAIAAMNNLADQPLVEGSVGGKHGGGTRLTARGRELITSFRVLEAEHRRFLESLNTAYAQAGGDLPVLRRMAMRTSARNQFSGRITRLTRGAVNDEVEMQLSGGDTLVATVTHGSSESLQLVEGGEVVALIKASAIIVAVDDGAPLRLSARNQLRGTVTAVQPGAVNSEIVIALGGGNVVVAIITNGSAEALALREACAVYALFKASAVILATPA</sequence>
<dbReference type="InterPro" id="IPR036388">
    <property type="entry name" value="WH-like_DNA-bd_sf"/>
</dbReference>
<feature type="signal peptide" evidence="7">
    <location>
        <begin position="1"/>
        <end position="25"/>
    </location>
</feature>
<evidence type="ECO:0000256" key="5">
    <source>
        <dbReference type="PIRNR" id="PIRNR005763"/>
    </source>
</evidence>
<evidence type="ECO:0000256" key="4">
    <source>
        <dbReference type="ARBA" id="ARBA00022737"/>
    </source>
</evidence>
<dbReference type="InterPro" id="IPR005116">
    <property type="entry name" value="Transp-assoc_OB_typ1"/>
</dbReference>
<dbReference type="PANTHER" id="PTHR30432">
    <property type="entry name" value="TRANSCRIPTIONAL REGULATOR MODE"/>
    <property type="match status" value="1"/>
</dbReference>
<dbReference type="NCBIfam" id="TIGR00637">
    <property type="entry name" value="ModE_repress"/>
    <property type="match status" value="1"/>
</dbReference>
<keyword evidence="4" id="KW-0677">Repeat</keyword>
<keyword evidence="10" id="KW-1185">Reference proteome</keyword>
<dbReference type="GO" id="GO:0015689">
    <property type="term" value="P:molybdate ion transport"/>
    <property type="evidence" value="ECO:0007669"/>
    <property type="project" value="UniProtKB-UniRule"/>
</dbReference>
<dbReference type="Proteomes" id="UP000653472">
    <property type="component" value="Unassembled WGS sequence"/>
</dbReference>
<evidence type="ECO:0000256" key="2">
    <source>
        <dbReference type="ARBA" id="ARBA00022448"/>
    </source>
</evidence>
<dbReference type="InterPro" id="IPR004606">
    <property type="entry name" value="Mop_domain"/>
</dbReference>
<accession>A0A969W9X0</accession>
<dbReference type="EMBL" id="JAAVXB010000008">
    <property type="protein sequence ID" value="NKF23456.1"/>
    <property type="molecule type" value="Genomic_DNA"/>
</dbReference>
<dbReference type="GO" id="GO:0003700">
    <property type="term" value="F:DNA-binding transcription factor activity"/>
    <property type="evidence" value="ECO:0007669"/>
    <property type="project" value="InterPro"/>
</dbReference>
<dbReference type="Pfam" id="PF03459">
    <property type="entry name" value="TOBE"/>
    <property type="match status" value="2"/>
</dbReference>
<dbReference type="RefSeq" id="WP_168148783.1">
    <property type="nucleotide sequence ID" value="NZ_JAAVXB010000008.1"/>
</dbReference>
<dbReference type="SUPFAM" id="SSF46785">
    <property type="entry name" value="Winged helix' DNA-binding domain"/>
    <property type="match status" value="1"/>
</dbReference>
<protein>
    <submittedName>
        <fullName evidence="9">TOBE domain-containing protein</fullName>
    </submittedName>
</protein>
<dbReference type="Gene3D" id="1.10.10.10">
    <property type="entry name" value="Winged helix-like DNA-binding domain superfamily/Winged helix DNA-binding domain"/>
    <property type="match status" value="1"/>
</dbReference>
<keyword evidence="3 5" id="KW-0500">Molybdenum</keyword>
<comment type="caution">
    <text evidence="9">The sequence shown here is derived from an EMBL/GenBank/DDBJ whole genome shotgun (WGS) entry which is preliminary data.</text>
</comment>
<evidence type="ECO:0000313" key="10">
    <source>
        <dbReference type="Proteomes" id="UP000653472"/>
    </source>
</evidence>
<evidence type="ECO:0000313" key="9">
    <source>
        <dbReference type="EMBL" id="NKF23456.1"/>
    </source>
</evidence>
<evidence type="ECO:0000259" key="8">
    <source>
        <dbReference type="PROSITE" id="PS51866"/>
    </source>
</evidence>
<dbReference type="SUPFAM" id="SSF50331">
    <property type="entry name" value="MOP-like"/>
    <property type="match status" value="2"/>
</dbReference>
<feature type="domain" description="Mop" evidence="8">
    <location>
        <begin position="132"/>
        <end position="198"/>
    </location>
</feature>
<organism evidence="9 10">
    <name type="scientific">Solimonas marina</name>
    <dbReference type="NCBI Taxonomy" id="2714601"/>
    <lineage>
        <taxon>Bacteria</taxon>
        <taxon>Pseudomonadati</taxon>
        <taxon>Pseudomonadota</taxon>
        <taxon>Gammaproteobacteria</taxon>
        <taxon>Nevskiales</taxon>
        <taxon>Nevskiaceae</taxon>
        <taxon>Solimonas</taxon>
    </lineage>
</organism>
<dbReference type="NCBIfam" id="TIGR00638">
    <property type="entry name" value="Mop"/>
    <property type="match status" value="2"/>
</dbReference>
<evidence type="ECO:0000256" key="7">
    <source>
        <dbReference type="SAM" id="SignalP"/>
    </source>
</evidence>
<keyword evidence="2 5" id="KW-0813">Transport</keyword>
<dbReference type="InterPro" id="IPR003725">
    <property type="entry name" value="ModE-bd_N"/>
</dbReference>
<evidence type="ECO:0000256" key="3">
    <source>
        <dbReference type="ARBA" id="ARBA00022505"/>
    </source>
</evidence>
<dbReference type="Gene3D" id="2.40.50.100">
    <property type="match status" value="2"/>
</dbReference>